<dbReference type="InterPro" id="IPR051288">
    <property type="entry name" value="Serum_paraoxonase/arylesterase"/>
</dbReference>
<keyword evidence="9" id="KW-0732">Signal</keyword>
<gene>
    <name evidence="11" type="primary">LOC116943997</name>
</gene>
<dbReference type="InterPro" id="IPR011042">
    <property type="entry name" value="6-blade_b-propeller_TolB-like"/>
</dbReference>
<name>A0AAJ7TAZ2_PETMA</name>
<dbReference type="PANTHER" id="PTHR11799">
    <property type="entry name" value="PARAOXONASE"/>
    <property type="match status" value="1"/>
</dbReference>
<evidence type="ECO:0000256" key="3">
    <source>
        <dbReference type="ARBA" id="ARBA00022801"/>
    </source>
</evidence>
<feature type="disulfide bond" description="In form B" evidence="8">
    <location>
        <begin position="39"/>
        <end position="359"/>
    </location>
</feature>
<feature type="binding site" evidence="7">
    <location>
        <position position="52"/>
    </location>
    <ligand>
        <name>Ca(2+)</name>
        <dbReference type="ChEBI" id="CHEBI:29108"/>
        <label>1</label>
        <note>catalytic</note>
    </ligand>
</feature>
<feature type="binding site" evidence="7">
    <location>
        <position position="230"/>
    </location>
    <ligand>
        <name>Ca(2+)</name>
        <dbReference type="ChEBI" id="CHEBI:29108"/>
        <label>1</label>
        <note>catalytic</note>
    </ligand>
</feature>
<dbReference type="InterPro" id="IPR002640">
    <property type="entry name" value="Arylesterase"/>
</dbReference>
<feature type="binding site" evidence="7">
    <location>
        <position position="175"/>
    </location>
    <ligand>
        <name>Ca(2+)</name>
        <dbReference type="ChEBI" id="CHEBI:29108"/>
        <label>1</label>
        <note>catalytic</note>
    </ligand>
</feature>
<proteinExistence type="inferred from homology"/>
<dbReference type="Pfam" id="PF01731">
    <property type="entry name" value="Arylesterase"/>
    <property type="match status" value="1"/>
</dbReference>
<comment type="cofactor">
    <cofactor evidence="7 9">
        <name>Ca(2+)</name>
        <dbReference type="ChEBI" id="CHEBI:29108"/>
    </cofactor>
    <text evidence="7 9">Binds 2 calcium ions per subunit.</text>
</comment>
<feature type="chain" id="PRO_5042313688" description="Paraoxonase" evidence="9">
    <location>
        <begin position="17"/>
        <end position="365"/>
    </location>
</feature>
<feature type="binding site" evidence="7">
    <location>
        <position position="275"/>
    </location>
    <ligand>
        <name>Ca(2+)</name>
        <dbReference type="ChEBI" id="CHEBI:29108"/>
        <label>1</label>
        <note>catalytic</note>
    </ligand>
</feature>
<dbReference type="PANTHER" id="PTHR11799:SF12">
    <property type="entry name" value="PARAOXONASE-RELATED"/>
    <property type="match status" value="1"/>
</dbReference>
<dbReference type="EC" id="3.1.1.2" evidence="9"/>
<comment type="similarity">
    <text evidence="2 9">Belongs to the paraoxonase family.</text>
</comment>
<evidence type="ECO:0000256" key="5">
    <source>
        <dbReference type="ARBA" id="ARBA00023180"/>
    </source>
</evidence>
<sequence length="365" mass="38781">MWGSVAFVVALAVVAARIHDLSSKLGVFRELRETDLSACSLLDHGPMGFGSEDIEFLPDGMAFISSGLRYPGMPDLNEGRPGGIFTVDVTAAGTPRPSPLVVVGDPDASALNPHGISLHVSHADGDEVVRLFVVHHPMEGGAFESRVKIYRYEPESRSLVHEHTVTDPLLSSVNDVWAVGPDSFYATNDHAVPVALWPLEVLLGLRWTNVVFRAPNGTVTVAATGFRSANGIAGSPDGRHVYVADVSAAELHVFGRSPGPGLVPLQVVALPSLPDNVAVDSATGDVWLACHPNAWRIIRSDPSSPPGMEVLRVENAASPQPRVSQVLLSMDGTLQGSSVAARHGAHLLVGSVYHRTLHCRADLLV</sequence>
<keyword evidence="10" id="KW-1185">Reference proteome</keyword>
<evidence type="ECO:0000256" key="6">
    <source>
        <dbReference type="PIRSR" id="PIRSR602640-1"/>
    </source>
</evidence>
<dbReference type="RefSeq" id="XP_032813287.1">
    <property type="nucleotide sequence ID" value="XM_032957396.1"/>
</dbReference>
<evidence type="ECO:0000256" key="8">
    <source>
        <dbReference type="PIRSR" id="PIRSR602640-3"/>
    </source>
</evidence>
<evidence type="ECO:0000256" key="9">
    <source>
        <dbReference type="RuleBase" id="RU368025"/>
    </source>
</evidence>
<evidence type="ECO:0000256" key="2">
    <source>
        <dbReference type="ARBA" id="ARBA00008595"/>
    </source>
</evidence>
<evidence type="ECO:0000256" key="7">
    <source>
        <dbReference type="PIRSR" id="PIRSR602640-2"/>
    </source>
</evidence>
<feature type="binding site" evidence="7">
    <location>
        <position position="174"/>
    </location>
    <ligand>
        <name>Ca(2+)</name>
        <dbReference type="ChEBI" id="CHEBI:29108"/>
        <label>1</label>
        <note>catalytic</note>
    </ligand>
</feature>
<protein>
    <recommendedName>
        <fullName evidence="9">Paraoxonase</fullName>
        <ecNumber evidence="9">3.1.1.2</ecNumber>
    </recommendedName>
</protein>
<dbReference type="GO" id="GO:0046872">
    <property type="term" value="F:metal ion binding"/>
    <property type="evidence" value="ECO:0007669"/>
    <property type="project" value="UniProtKB-KW"/>
</dbReference>
<feature type="signal peptide" evidence="9">
    <location>
        <begin position="1"/>
        <end position="16"/>
    </location>
</feature>
<evidence type="ECO:0000256" key="4">
    <source>
        <dbReference type="ARBA" id="ARBA00023157"/>
    </source>
</evidence>
<feature type="active site" description="Proton acceptor" evidence="6">
    <location>
        <position position="114"/>
    </location>
</feature>
<keyword evidence="7 9" id="KW-0106">Calcium</keyword>
<dbReference type="KEGG" id="pmrn:116943997"/>
<feature type="binding site" evidence="7">
    <location>
        <position position="53"/>
    </location>
    <ligand>
        <name>Ca(2+)</name>
        <dbReference type="ChEBI" id="CHEBI:29108"/>
        <label>1</label>
        <note>catalytic</note>
    </ligand>
</feature>
<evidence type="ECO:0000313" key="11">
    <source>
        <dbReference type="RefSeq" id="XP_032813287.1"/>
    </source>
</evidence>
<feature type="binding site" evidence="7">
    <location>
        <position position="116"/>
    </location>
    <ligand>
        <name>Ca(2+)</name>
        <dbReference type="ChEBI" id="CHEBI:29108"/>
        <label>1</label>
        <note>catalytic</note>
    </ligand>
</feature>
<dbReference type="PRINTS" id="PR01785">
    <property type="entry name" value="PARAOXONASE"/>
</dbReference>
<comment type="catalytic activity">
    <reaction evidence="1 9">
        <text>a phenyl acetate + H2O = a phenol + acetate + H(+)</text>
        <dbReference type="Rhea" id="RHEA:17309"/>
        <dbReference type="ChEBI" id="CHEBI:15377"/>
        <dbReference type="ChEBI" id="CHEBI:15378"/>
        <dbReference type="ChEBI" id="CHEBI:30089"/>
        <dbReference type="ChEBI" id="CHEBI:33853"/>
        <dbReference type="ChEBI" id="CHEBI:140310"/>
        <dbReference type="EC" id="3.1.1.2"/>
    </reaction>
</comment>
<dbReference type="GO" id="GO:0004064">
    <property type="term" value="F:arylesterase activity"/>
    <property type="evidence" value="ECO:0007669"/>
    <property type="project" value="UniProtKB-UniRule"/>
</dbReference>
<keyword evidence="5 9" id="KW-0325">Glycoprotein</keyword>
<feature type="binding site" evidence="7">
    <location>
        <position position="276"/>
    </location>
    <ligand>
        <name>Ca(2+)</name>
        <dbReference type="ChEBI" id="CHEBI:29108"/>
        <label>1</label>
        <note>catalytic</note>
    </ligand>
</feature>
<organism evidence="10 11">
    <name type="scientific">Petromyzon marinus</name>
    <name type="common">Sea lamprey</name>
    <dbReference type="NCBI Taxonomy" id="7757"/>
    <lineage>
        <taxon>Eukaryota</taxon>
        <taxon>Metazoa</taxon>
        <taxon>Chordata</taxon>
        <taxon>Craniata</taxon>
        <taxon>Vertebrata</taxon>
        <taxon>Cyclostomata</taxon>
        <taxon>Hyperoartia</taxon>
        <taxon>Petromyzontiformes</taxon>
        <taxon>Petromyzontidae</taxon>
        <taxon>Petromyzon</taxon>
    </lineage>
</organism>
<keyword evidence="7 9" id="KW-0479">Metal-binding</keyword>
<dbReference type="SUPFAM" id="SSF63829">
    <property type="entry name" value="Calcium-dependent phosphotriesterase"/>
    <property type="match status" value="1"/>
</dbReference>
<dbReference type="Proteomes" id="UP001318040">
    <property type="component" value="Chromosome 19"/>
</dbReference>
<evidence type="ECO:0000256" key="1">
    <source>
        <dbReference type="ARBA" id="ARBA00000368"/>
    </source>
</evidence>
<reference evidence="11" key="1">
    <citation type="submission" date="2025-08" db="UniProtKB">
        <authorList>
            <consortium name="RefSeq"/>
        </authorList>
    </citation>
    <scope>IDENTIFICATION</scope>
    <source>
        <tissue evidence="11">Sperm</tissue>
    </source>
</reference>
<accession>A0AAJ7TAZ2</accession>
<keyword evidence="4 8" id="KW-1015">Disulfide bond</keyword>
<dbReference type="AlphaFoldDB" id="A0AAJ7TAZ2"/>
<dbReference type="Gene3D" id="2.120.10.30">
    <property type="entry name" value="TolB, C-terminal domain"/>
    <property type="match status" value="1"/>
</dbReference>
<keyword evidence="3 9" id="KW-0378">Hydrolase</keyword>
<evidence type="ECO:0000313" key="10">
    <source>
        <dbReference type="Proteomes" id="UP001318040"/>
    </source>
</evidence>